<evidence type="ECO:0000256" key="1">
    <source>
        <dbReference type="SAM" id="MobiDB-lite"/>
    </source>
</evidence>
<sequence>MQRHSARLDNLERSWGSLQPPIINAPESMDMGESEGSWTDPKCWQQLLIRARNHGGSDAVWALFKTIRDKKLNQVFAQPHANELCDIILAAAVQDDSRIAALLALAHELYSNGGFRWPHIYVRIIIHCLTNGRYEAAARWHLQLTPVFSPSLQSYGAMFSAFVVDNEPRIQQTLITLYICSADKVLYDYIVPALFESGQSILARSWRKRLALFEDFPTSYRARTFLRFLSLYYPATALSAKERLIAESQDGSAMAGLDHAKTTLSTAQVCHLSDKYSDTIVAKWLASSWAPVNFAINCIYRLGLRVIGPRSLQSLALREPHASAVASRLMQLKRLGIAPSTQSYSRVLATFAKHNMQELLTDFLQSDIHPDEFDDKETRKMLMTDSIRQGDWRRERLMRGVEWALETQIPPSNLDSLLANELKKKRNVGKFSTILDRMDILQVSMSQTSAMLLLRRMFRNLGEHPRERTGDSSWILHRAISVTRRVTRHDVAIPVKYWKILVYNLGRLGRFEELYQLCMEVVWYYTRHSGGLIPVHQDDVPDLACADFSLDKGNRARQKEQTRDGTAESLTTGERDSTDFFNDAVLFEELFREKMSRVRADRDMSGYSSPQLSESGASHLEAGARHVIPTDLSLKHRQHPVQKLFDSRWQRSVVRWGYDMTLALRPSGLTMRRLHPSSDIRTYDVACGVRLLAILRDQGVLVDSQIIQSAIISRIALGQIPGRRRHRSRDEHETSLQHLKDLVDQAWGSEILPTLPELTLSLEGQNVKLGNRYPRLFQKAFQKTGPVSGNSTQSEK</sequence>
<proteinExistence type="predicted"/>
<accession>A0A2C5YN50</accession>
<feature type="compositionally biased region" description="Basic and acidic residues" evidence="1">
    <location>
        <begin position="554"/>
        <end position="566"/>
    </location>
</feature>
<protein>
    <recommendedName>
        <fullName evidence="4">Pentatricopeptide repeat domain-containing protein</fullName>
    </recommendedName>
</protein>
<reference evidence="2 3" key="1">
    <citation type="submission" date="2017-06" db="EMBL/GenBank/DDBJ databases">
        <title>Ant-infecting Ophiocordyceps genomes reveal a high diversity of potential behavioral manipulation genes and a possible major role for enterotoxins.</title>
        <authorList>
            <person name="De Bekker C."/>
            <person name="Evans H.C."/>
            <person name="Brachmann A."/>
            <person name="Hughes D.P."/>
        </authorList>
    </citation>
    <scope>NUCLEOTIDE SEQUENCE [LARGE SCALE GENOMIC DNA]</scope>
    <source>
        <strain evidence="2 3">1348a</strain>
    </source>
</reference>
<evidence type="ECO:0008006" key="4">
    <source>
        <dbReference type="Google" id="ProtNLM"/>
    </source>
</evidence>
<feature type="region of interest" description="Disordered" evidence="1">
    <location>
        <begin position="554"/>
        <end position="575"/>
    </location>
</feature>
<gene>
    <name evidence="2" type="ORF">CDD82_7954</name>
</gene>
<comment type="caution">
    <text evidence="2">The sequence shown here is derived from an EMBL/GenBank/DDBJ whole genome shotgun (WGS) entry which is preliminary data.</text>
</comment>
<dbReference type="EMBL" id="NJEU01000988">
    <property type="protein sequence ID" value="PHH69156.1"/>
    <property type="molecule type" value="Genomic_DNA"/>
</dbReference>
<keyword evidence="3" id="KW-1185">Reference proteome</keyword>
<dbReference type="AlphaFoldDB" id="A0A2C5YN50"/>
<organism evidence="2 3">
    <name type="scientific">Ophiocordyceps australis</name>
    <dbReference type="NCBI Taxonomy" id="1399860"/>
    <lineage>
        <taxon>Eukaryota</taxon>
        <taxon>Fungi</taxon>
        <taxon>Dikarya</taxon>
        <taxon>Ascomycota</taxon>
        <taxon>Pezizomycotina</taxon>
        <taxon>Sordariomycetes</taxon>
        <taxon>Hypocreomycetidae</taxon>
        <taxon>Hypocreales</taxon>
        <taxon>Ophiocordycipitaceae</taxon>
        <taxon>Ophiocordyceps</taxon>
    </lineage>
</organism>
<evidence type="ECO:0000313" key="3">
    <source>
        <dbReference type="Proteomes" id="UP000224854"/>
    </source>
</evidence>
<dbReference type="Proteomes" id="UP000224854">
    <property type="component" value="Unassembled WGS sequence"/>
</dbReference>
<evidence type="ECO:0000313" key="2">
    <source>
        <dbReference type="EMBL" id="PHH69156.1"/>
    </source>
</evidence>
<name>A0A2C5YN50_9HYPO</name>
<dbReference type="OrthoDB" id="5366531at2759"/>